<feature type="region of interest" description="Disordered" evidence="1">
    <location>
        <begin position="1"/>
        <end position="26"/>
    </location>
</feature>
<comment type="caution">
    <text evidence="2">The sequence shown here is derived from an EMBL/GenBank/DDBJ whole genome shotgun (WGS) entry which is preliminary data.</text>
</comment>
<sequence>MSSETISSPTISPIATSSSPSIQAPLSAQQLQPSTMAYSIQRLLDDFVKEVEPEIVEACAILDPLEDRTIIIKTKIFAFFQKYIHELANTKEAPGMRGYPTKLSFIIPDARNDEFMVDRQLLLNARSSEFWNKFYGVENEFKALHAKYEEKAEVLEKLLSRIATQSALRGVTFDAYLKDIGAFDAVVKSKEGMQGLHDKLSPAIDRFRALKKIAFKAKEIMWMIFKIPQHLKRRKIMRTNEWEIRIRLDKDWANEVRRLNDKLAGKADLRILREVFGCPDEGTAGLEAANGDGQACMLGIVIETLASGMGSEAESFQMAQRNADSFSAIGSYDDDEDMELSSPQCSDIEGDDKMDLD</sequence>
<protein>
    <submittedName>
        <fullName evidence="2">Uncharacterized protein</fullName>
    </submittedName>
</protein>
<proteinExistence type="predicted"/>
<evidence type="ECO:0000313" key="3">
    <source>
        <dbReference type="Proteomes" id="UP001307849"/>
    </source>
</evidence>
<dbReference type="AlphaFoldDB" id="A0AAN8PCW0"/>
<keyword evidence="3" id="KW-1185">Reference proteome</keyword>
<organism evidence="2 3">
    <name type="scientific">Arthrobotrys conoides</name>
    <dbReference type="NCBI Taxonomy" id="74498"/>
    <lineage>
        <taxon>Eukaryota</taxon>
        <taxon>Fungi</taxon>
        <taxon>Dikarya</taxon>
        <taxon>Ascomycota</taxon>
        <taxon>Pezizomycotina</taxon>
        <taxon>Orbiliomycetes</taxon>
        <taxon>Orbiliales</taxon>
        <taxon>Orbiliaceae</taxon>
        <taxon>Arthrobotrys</taxon>
    </lineage>
</organism>
<name>A0AAN8PCW0_9PEZI</name>
<accession>A0AAN8PCW0</accession>
<dbReference type="Proteomes" id="UP001307849">
    <property type="component" value="Unassembled WGS sequence"/>
</dbReference>
<reference evidence="2 3" key="1">
    <citation type="submission" date="2019-10" db="EMBL/GenBank/DDBJ databases">
        <authorList>
            <person name="Palmer J.M."/>
        </authorList>
    </citation>
    <scope>NUCLEOTIDE SEQUENCE [LARGE SCALE GENOMIC DNA]</scope>
    <source>
        <strain evidence="2 3">TWF506</strain>
    </source>
</reference>
<dbReference type="EMBL" id="JAVHJM010000007">
    <property type="protein sequence ID" value="KAK6510623.1"/>
    <property type="molecule type" value="Genomic_DNA"/>
</dbReference>
<evidence type="ECO:0000313" key="2">
    <source>
        <dbReference type="EMBL" id="KAK6510623.1"/>
    </source>
</evidence>
<feature type="compositionally biased region" description="Low complexity" evidence="1">
    <location>
        <begin position="1"/>
        <end position="22"/>
    </location>
</feature>
<feature type="region of interest" description="Disordered" evidence="1">
    <location>
        <begin position="327"/>
        <end position="357"/>
    </location>
</feature>
<evidence type="ECO:0000256" key="1">
    <source>
        <dbReference type="SAM" id="MobiDB-lite"/>
    </source>
</evidence>
<gene>
    <name evidence="2" type="ORF">TWF506_009726</name>
</gene>